<dbReference type="Pfam" id="PF07727">
    <property type="entry name" value="RVT_2"/>
    <property type="match status" value="1"/>
</dbReference>
<dbReference type="InterPro" id="IPR057670">
    <property type="entry name" value="SH3_retrovirus"/>
</dbReference>
<dbReference type="Pfam" id="PF22936">
    <property type="entry name" value="Pol_BBD"/>
    <property type="match status" value="1"/>
</dbReference>
<feature type="compositionally biased region" description="Polar residues" evidence="6">
    <location>
        <begin position="195"/>
        <end position="212"/>
    </location>
</feature>
<dbReference type="GO" id="GO:0003676">
    <property type="term" value="F:nucleic acid binding"/>
    <property type="evidence" value="ECO:0007669"/>
    <property type="project" value="InterPro"/>
</dbReference>
<evidence type="ECO:0000313" key="10">
    <source>
        <dbReference type="Proteomes" id="UP001172457"/>
    </source>
</evidence>
<dbReference type="PROSITE" id="PS50158">
    <property type="entry name" value="ZF_CCHC"/>
    <property type="match status" value="1"/>
</dbReference>
<proteinExistence type="predicted"/>
<reference evidence="9" key="1">
    <citation type="submission" date="2023-03" db="EMBL/GenBank/DDBJ databases">
        <title>Chromosome-scale reference genome and RAD-based genetic map of yellow starthistle (Centaurea solstitialis) reveal putative structural variation and QTLs associated with invader traits.</title>
        <authorList>
            <person name="Reatini B."/>
            <person name="Cang F.A."/>
            <person name="Jiang Q."/>
            <person name="Mckibben M.T.W."/>
            <person name="Barker M.S."/>
            <person name="Rieseberg L.H."/>
            <person name="Dlugosch K.M."/>
        </authorList>
    </citation>
    <scope>NUCLEOTIDE SEQUENCE</scope>
    <source>
        <strain evidence="9">CAN-66</strain>
        <tissue evidence="9">Leaf</tissue>
    </source>
</reference>
<dbReference type="Proteomes" id="UP001172457">
    <property type="component" value="Chromosome 2"/>
</dbReference>
<protein>
    <submittedName>
        <fullName evidence="9">Uncharacterized protein</fullName>
    </submittedName>
</protein>
<feature type="compositionally biased region" description="Polar residues" evidence="6">
    <location>
        <begin position="807"/>
        <end position="843"/>
    </location>
</feature>
<dbReference type="Gene3D" id="3.30.420.10">
    <property type="entry name" value="Ribonuclease H-like superfamily/Ribonuclease H"/>
    <property type="match status" value="1"/>
</dbReference>
<feature type="compositionally biased region" description="Gly residues" evidence="6">
    <location>
        <begin position="219"/>
        <end position="237"/>
    </location>
</feature>
<sequence>MPKYLKLEDMSIVTQQGKEGGSVPFQCPIHNGRSGDLESIAPPAEVAVDEKKNKSARAFIFQAVPEDILLQVSKKKTAKEIWEALKLRYLGADRVQKARLHTLNSDFEALRMKDGETIDVFAGKLSGMVSKYSSLGATLEDNILVRKLLDSVPDKYLQLVASIEKYSDIDTMPFEEAIGRLKAYEDRLRLRSGNTSGETSLLLTRTEGQSSHKYSRGGSSTGGRGRGSSYYGRGGRFGGRDRGSIRGRGGRGSAATFRDSNNNQFKGKDKSHIRCFNCDEYGHYASDCKAPKEKNDEANLTQAQEEEPALLLTVCGEDSNTMVLLNEDKVFPDQNEGKCRNLWYLDTGASNHMTGNWEFFYELNTKVTGQVRFGDGSKVRIEGKGSILLKCKNGEHQIVYEVYYIPALRSNIRSLGQLTEEGCKIEMLDENLFVHDEYGKLIMKVQRSKNRLYKINLHITQPVCLAISLDDEAWLWHARLSHVNFQVLELMVKKNMVRGVPRVKHPTQVCEGYMVAKQTRQPFPKETEYRATKPLELVHADLCGPISPQTLGGNQYFLLIVDDYSRFMWVYVISTKDEAFPAFKRFKAQVETESTNRVKMLRTDRGGEFTSRQFNEFCDKEGVKRQLTAPYTPQQNGVVERRNQTILETTRSLLKAMNVLESLWGEAVRHAVYILNRVPTKGLKNMTPYEGWKGKKPSLEHGKVFGCVAHVKNPANHLMKLSDRSSKMVYLGAEPGSKAHRLYNPSQNKVCVARDVFFDEKTKWNWDDAQSYRSASSPGWINIQVPDDANEGENRDQNPNGEEVGSPIQQFETTNSQSLLNTPLTMTGNIGTSENSGSSQEVSPSAYDHTPVRGFRKLTDIYARLEPVEVEQEELMFTGEEPKTFQEAMTDPNWREAMRKELESINKNQTWNLTKLPPGKIPIGLKWVYKLKKDAEGNIVKYKARLVAKGYVQRKGVDFEEVFAPVARLETIRLLLALAAWGGWQVHHLDVKSAFLNGTIQEEVYVTQPNGFVVAGKEQMVYKLHKALYGLRQAPRAWNIRLDKALKDLGFQRCPQEQAVYKKQQSKDLLLIGVYVDDLIVTRTSESQI</sequence>
<dbReference type="SUPFAM" id="SSF57756">
    <property type="entry name" value="Retrovirus zinc finger-like domains"/>
    <property type="match status" value="1"/>
</dbReference>
<gene>
    <name evidence="9" type="ORF">OSB04_006884</name>
</gene>
<organism evidence="9 10">
    <name type="scientific">Centaurea solstitialis</name>
    <name type="common">yellow star-thistle</name>
    <dbReference type="NCBI Taxonomy" id="347529"/>
    <lineage>
        <taxon>Eukaryota</taxon>
        <taxon>Viridiplantae</taxon>
        <taxon>Streptophyta</taxon>
        <taxon>Embryophyta</taxon>
        <taxon>Tracheophyta</taxon>
        <taxon>Spermatophyta</taxon>
        <taxon>Magnoliopsida</taxon>
        <taxon>eudicotyledons</taxon>
        <taxon>Gunneridae</taxon>
        <taxon>Pentapetalae</taxon>
        <taxon>asterids</taxon>
        <taxon>campanulids</taxon>
        <taxon>Asterales</taxon>
        <taxon>Asteraceae</taxon>
        <taxon>Carduoideae</taxon>
        <taxon>Cardueae</taxon>
        <taxon>Centaureinae</taxon>
        <taxon>Centaurea</taxon>
    </lineage>
</organism>
<evidence type="ECO:0000256" key="2">
    <source>
        <dbReference type="ARBA" id="ARBA00022723"/>
    </source>
</evidence>
<evidence type="ECO:0000259" key="7">
    <source>
        <dbReference type="PROSITE" id="PS50158"/>
    </source>
</evidence>
<dbReference type="Gene3D" id="4.10.60.10">
    <property type="entry name" value="Zinc finger, CCHC-type"/>
    <property type="match status" value="1"/>
</dbReference>
<dbReference type="InterPro" id="IPR013103">
    <property type="entry name" value="RVT_2"/>
</dbReference>
<dbReference type="PROSITE" id="PS50994">
    <property type="entry name" value="INTEGRASE"/>
    <property type="match status" value="1"/>
</dbReference>
<keyword evidence="1" id="KW-0645">Protease</keyword>
<dbReference type="SUPFAM" id="SSF56672">
    <property type="entry name" value="DNA/RNA polymerases"/>
    <property type="match status" value="1"/>
</dbReference>
<dbReference type="SUPFAM" id="SSF53098">
    <property type="entry name" value="Ribonuclease H-like"/>
    <property type="match status" value="1"/>
</dbReference>
<dbReference type="InterPro" id="IPR001584">
    <property type="entry name" value="Integrase_cat-core"/>
</dbReference>
<name>A0AA38WS97_9ASTR</name>
<keyword evidence="10" id="KW-1185">Reference proteome</keyword>
<dbReference type="InterPro" id="IPR001878">
    <property type="entry name" value="Znf_CCHC"/>
</dbReference>
<evidence type="ECO:0000256" key="1">
    <source>
        <dbReference type="ARBA" id="ARBA00022670"/>
    </source>
</evidence>
<dbReference type="Pfam" id="PF14223">
    <property type="entry name" value="Retrotran_gag_2"/>
    <property type="match status" value="1"/>
</dbReference>
<dbReference type="GO" id="GO:0006508">
    <property type="term" value="P:proteolysis"/>
    <property type="evidence" value="ECO:0007669"/>
    <property type="project" value="UniProtKB-KW"/>
</dbReference>
<evidence type="ECO:0000256" key="5">
    <source>
        <dbReference type="PROSITE-ProRule" id="PRU00047"/>
    </source>
</evidence>
<dbReference type="InterPro" id="IPR043502">
    <property type="entry name" value="DNA/RNA_pol_sf"/>
</dbReference>
<dbReference type="SMART" id="SM00343">
    <property type="entry name" value="ZnF_C2HC"/>
    <property type="match status" value="1"/>
</dbReference>
<dbReference type="Pfam" id="PF00098">
    <property type="entry name" value="zf-CCHC"/>
    <property type="match status" value="1"/>
</dbReference>
<dbReference type="InterPro" id="IPR036875">
    <property type="entry name" value="Znf_CCHC_sf"/>
</dbReference>
<dbReference type="AlphaFoldDB" id="A0AA38WS97"/>
<dbReference type="GO" id="GO:0004190">
    <property type="term" value="F:aspartic-type endopeptidase activity"/>
    <property type="evidence" value="ECO:0007669"/>
    <property type="project" value="UniProtKB-KW"/>
</dbReference>
<dbReference type="PANTHER" id="PTHR42648">
    <property type="entry name" value="TRANSPOSASE, PUTATIVE-RELATED"/>
    <property type="match status" value="1"/>
</dbReference>
<feature type="domain" description="Integrase catalytic" evidence="8">
    <location>
        <begin position="530"/>
        <end position="696"/>
    </location>
</feature>
<dbReference type="InterPro" id="IPR036397">
    <property type="entry name" value="RNaseH_sf"/>
</dbReference>
<dbReference type="InterPro" id="IPR039537">
    <property type="entry name" value="Retrotran_Ty1/copia-like"/>
</dbReference>
<keyword evidence="4" id="KW-0378">Hydrolase</keyword>
<keyword evidence="5" id="KW-0862">Zinc</keyword>
<feature type="region of interest" description="Disordered" evidence="6">
    <location>
        <begin position="195"/>
        <end position="269"/>
    </location>
</feature>
<evidence type="ECO:0000256" key="4">
    <source>
        <dbReference type="ARBA" id="ARBA00022801"/>
    </source>
</evidence>
<evidence type="ECO:0000256" key="6">
    <source>
        <dbReference type="SAM" id="MobiDB-lite"/>
    </source>
</evidence>
<dbReference type="Pfam" id="PF13976">
    <property type="entry name" value="gag_pre-integrs"/>
    <property type="match status" value="1"/>
</dbReference>
<dbReference type="Pfam" id="PF25597">
    <property type="entry name" value="SH3_retrovirus"/>
    <property type="match status" value="1"/>
</dbReference>
<dbReference type="PANTHER" id="PTHR42648:SF25">
    <property type="entry name" value="RNA-DIRECTED DNA POLYMERASE"/>
    <property type="match status" value="1"/>
</dbReference>
<dbReference type="InterPro" id="IPR025724">
    <property type="entry name" value="GAG-pre-integrase_dom"/>
</dbReference>
<dbReference type="GO" id="GO:0015074">
    <property type="term" value="P:DNA integration"/>
    <property type="evidence" value="ECO:0007669"/>
    <property type="project" value="InterPro"/>
</dbReference>
<comment type="caution">
    <text evidence="9">The sequence shown here is derived from an EMBL/GenBank/DDBJ whole genome shotgun (WGS) entry which is preliminary data.</text>
</comment>
<dbReference type="InterPro" id="IPR012337">
    <property type="entry name" value="RNaseH-like_sf"/>
</dbReference>
<dbReference type="GO" id="GO:0008270">
    <property type="term" value="F:zinc ion binding"/>
    <property type="evidence" value="ECO:0007669"/>
    <property type="project" value="UniProtKB-KW"/>
</dbReference>
<evidence type="ECO:0000256" key="3">
    <source>
        <dbReference type="ARBA" id="ARBA00022750"/>
    </source>
</evidence>
<evidence type="ECO:0000313" key="9">
    <source>
        <dbReference type="EMBL" id="KAJ9561724.1"/>
    </source>
</evidence>
<feature type="domain" description="CCHC-type" evidence="7">
    <location>
        <begin position="274"/>
        <end position="289"/>
    </location>
</feature>
<dbReference type="Pfam" id="PF00665">
    <property type="entry name" value="rve"/>
    <property type="match status" value="1"/>
</dbReference>
<accession>A0AA38WS97</accession>
<keyword evidence="2" id="KW-0479">Metal-binding</keyword>
<dbReference type="EMBL" id="JARYMX010000002">
    <property type="protein sequence ID" value="KAJ9561724.1"/>
    <property type="molecule type" value="Genomic_DNA"/>
</dbReference>
<dbReference type="InterPro" id="IPR054722">
    <property type="entry name" value="PolX-like_BBD"/>
</dbReference>
<keyword evidence="3" id="KW-0064">Aspartyl protease</keyword>
<evidence type="ECO:0000259" key="8">
    <source>
        <dbReference type="PROSITE" id="PS50994"/>
    </source>
</evidence>
<feature type="region of interest" description="Disordered" evidence="6">
    <location>
        <begin position="771"/>
        <end position="848"/>
    </location>
</feature>
<keyword evidence="5" id="KW-0863">Zinc-finger</keyword>